<evidence type="ECO:0000259" key="10">
    <source>
        <dbReference type="Pfam" id="PF01618"/>
    </source>
</evidence>
<sequence length="207" mass="22142">MIDFLAKGGVLVTPILFCSVLALAIFLERVIRFARMRSRGSGLAEKIAHHLKMGEDHQAYDLAGSSNSPMGRILAHAMEVKDQDRETLETVIVHATDGEVRGLSRYLQVLATVANIAPLLGLLGTVIGMIKAFMVIQQMGGKVNAAVLAGGIWEAMLTTALGLSVALPAMVAHSYLVSRVDKYEARLQDGSVTFIKAITGVRVGGDK</sequence>
<keyword evidence="6 9" id="KW-1133">Transmembrane helix</keyword>
<dbReference type="GO" id="GO:0005886">
    <property type="term" value="C:plasma membrane"/>
    <property type="evidence" value="ECO:0007669"/>
    <property type="project" value="UniProtKB-SubCell"/>
</dbReference>
<feature type="transmembrane region" description="Helical" evidence="9">
    <location>
        <begin position="6"/>
        <end position="27"/>
    </location>
</feature>
<dbReference type="Proteomes" id="UP000603545">
    <property type="component" value="Unassembled WGS sequence"/>
</dbReference>
<evidence type="ECO:0000256" key="4">
    <source>
        <dbReference type="ARBA" id="ARBA00022692"/>
    </source>
</evidence>
<comment type="subcellular location">
    <subcellularLocation>
        <location evidence="1">Cell membrane</location>
        <topology evidence="1">Multi-pass membrane protein</topology>
    </subcellularLocation>
    <subcellularLocation>
        <location evidence="8">Membrane</location>
        <topology evidence="8">Multi-pass membrane protein</topology>
    </subcellularLocation>
</comment>
<dbReference type="EMBL" id="JACNLL010000072">
    <property type="protein sequence ID" value="MBC8199966.1"/>
    <property type="molecule type" value="Genomic_DNA"/>
</dbReference>
<evidence type="ECO:0000256" key="3">
    <source>
        <dbReference type="ARBA" id="ARBA00022475"/>
    </source>
</evidence>
<evidence type="ECO:0000256" key="8">
    <source>
        <dbReference type="RuleBase" id="RU004057"/>
    </source>
</evidence>
<keyword evidence="5 8" id="KW-0653">Protein transport</keyword>
<accession>A0A8J6TAV2</accession>
<evidence type="ECO:0000313" key="12">
    <source>
        <dbReference type="Proteomes" id="UP000603545"/>
    </source>
</evidence>
<feature type="transmembrane region" description="Helical" evidence="9">
    <location>
        <begin position="109"/>
        <end position="136"/>
    </location>
</feature>
<comment type="caution">
    <text evidence="11">The sequence shown here is derived from an EMBL/GenBank/DDBJ whole genome shotgun (WGS) entry which is preliminary data.</text>
</comment>
<protein>
    <submittedName>
        <fullName evidence="11">MotA/TolQ/ExbB proton channel family protein</fullName>
    </submittedName>
</protein>
<evidence type="ECO:0000256" key="1">
    <source>
        <dbReference type="ARBA" id="ARBA00004651"/>
    </source>
</evidence>
<dbReference type="PANTHER" id="PTHR30625:SF15">
    <property type="entry name" value="BIOPOLYMER TRANSPORT PROTEIN EXBB"/>
    <property type="match status" value="1"/>
</dbReference>
<evidence type="ECO:0000256" key="7">
    <source>
        <dbReference type="ARBA" id="ARBA00023136"/>
    </source>
</evidence>
<keyword evidence="3" id="KW-1003">Cell membrane</keyword>
<keyword evidence="4 9" id="KW-0812">Transmembrane</keyword>
<name>A0A8J6TAV2_9BACT</name>
<gene>
    <name evidence="11" type="ORF">H8E80_07985</name>
</gene>
<comment type="similarity">
    <text evidence="8">Belongs to the exbB/tolQ family.</text>
</comment>
<reference evidence="11 12" key="1">
    <citation type="submission" date="2020-08" db="EMBL/GenBank/DDBJ databases">
        <title>Bridging the membrane lipid divide: bacteria of the FCB group superphylum have the potential to synthesize archaeal ether lipids.</title>
        <authorList>
            <person name="Villanueva L."/>
            <person name="Von Meijenfeldt F.A.B."/>
            <person name="Westbye A.B."/>
            <person name="Yadav S."/>
            <person name="Hopmans E.C."/>
            <person name="Dutilh B.E."/>
            <person name="Sinninghe Damste J.S."/>
        </authorList>
    </citation>
    <scope>NUCLEOTIDE SEQUENCE [LARGE SCALE GENOMIC DNA]</scope>
    <source>
        <strain evidence="11">NIOZ-UU82</strain>
    </source>
</reference>
<evidence type="ECO:0000256" key="9">
    <source>
        <dbReference type="SAM" id="Phobius"/>
    </source>
</evidence>
<feature type="domain" description="MotA/TolQ/ExbB proton channel" evidence="10">
    <location>
        <begin position="66"/>
        <end position="188"/>
    </location>
</feature>
<dbReference type="Pfam" id="PF01618">
    <property type="entry name" value="MotA_ExbB"/>
    <property type="match status" value="1"/>
</dbReference>
<dbReference type="AlphaFoldDB" id="A0A8J6TAV2"/>
<feature type="transmembrane region" description="Helical" evidence="9">
    <location>
        <begin position="156"/>
        <end position="177"/>
    </location>
</feature>
<dbReference type="PANTHER" id="PTHR30625">
    <property type="entry name" value="PROTEIN TOLQ"/>
    <property type="match status" value="1"/>
</dbReference>
<dbReference type="GO" id="GO:0017038">
    <property type="term" value="P:protein import"/>
    <property type="evidence" value="ECO:0007669"/>
    <property type="project" value="TreeGrafter"/>
</dbReference>
<evidence type="ECO:0000256" key="6">
    <source>
        <dbReference type="ARBA" id="ARBA00022989"/>
    </source>
</evidence>
<dbReference type="InterPro" id="IPR050790">
    <property type="entry name" value="ExbB/TolQ_transport"/>
</dbReference>
<keyword evidence="7 9" id="KW-0472">Membrane</keyword>
<evidence type="ECO:0000256" key="2">
    <source>
        <dbReference type="ARBA" id="ARBA00022448"/>
    </source>
</evidence>
<keyword evidence="2 8" id="KW-0813">Transport</keyword>
<proteinExistence type="inferred from homology"/>
<evidence type="ECO:0000256" key="5">
    <source>
        <dbReference type="ARBA" id="ARBA00022927"/>
    </source>
</evidence>
<evidence type="ECO:0000313" key="11">
    <source>
        <dbReference type="EMBL" id="MBC8199966.1"/>
    </source>
</evidence>
<dbReference type="InterPro" id="IPR002898">
    <property type="entry name" value="MotA_ExbB_proton_chnl"/>
</dbReference>
<organism evidence="11 12">
    <name type="scientific">Candidatus Desulfaltia bathyphila</name>
    <dbReference type="NCBI Taxonomy" id="2841697"/>
    <lineage>
        <taxon>Bacteria</taxon>
        <taxon>Pseudomonadati</taxon>
        <taxon>Thermodesulfobacteriota</taxon>
        <taxon>Desulfobacteria</taxon>
        <taxon>Desulfobacterales</taxon>
        <taxon>Desulfobacterales incertae sedis</taxon>
        <taxon>Candidatus Desulfaltia</taxon>
    </lineage>
</organism>